<keyword evidence="4" id="KW-0804">Transcription</keyword>
<dbReference type="Gene3D" id="1.10.357.10">
    <property type="entry name" value="Tetracycline Repressor, domain 2"/>
    <property type="match status" value="1"/>
</dbReference>
<evidence type="ECO:0000256" key="4">
    <source>
        <dbReference type="ARBA" id="ARBA00023163"/>
    </source>
</evidence>
<accession>A0ABX5KIQ3</accession>
<sequence>MKRTKAAAWETRNRILDAAEHVFVARGVASATLSDIASAASVTRGAIYGHFENKSELFASMIERAGLPSETLVKEVANAPQTDPLGHIGQVFARSLHDVARNPRTWRIFAIIFRKYELPDESCPVLTRCRDVADELQTRLQAALGHAVRAGQLPRDLDVEFSSSLFLVLWNGVLLEWLSSPVVDNPGHDAERIAQSWLDMLRYSPTCLGKAQAC</sequence>
<dbReference type="PROSITE" id="PS50977">
    <property type="entry name" value="HTH_TETR_2"/>
    <property type="match status" value="1"/>
</dbReference>
<evidence type="ECO:0000256" key="5">
    <source>
        <dbReference type="PROSITE-ProRule" id="PRU00335"/>
    </source>
</evidence>
<gene>
    <name evidence="7" type="ORF">C7402_11160</name>
</gene>
<dbReference type="PRINTS" id="PR00455">
    <property type="entry name" value="HTHTETR"/>
</dbReference>
<dbReference type="SUPFAM" id="SSF46689">
    <property type="entry name" value="Homeodomain-like"/>
    <property type="match status" value="1"/>
</dbReference>
<organism evidence="7 8">
    <name type="scientific">Paraburkholderia unamae</name>
    <dbReference type="NCBI Taxonomy" id="219649"/>
    <lineage>
        <taxon>Bacteria</taxon>
        <taxon>Pseudomonadati</taxon>
        <taxon>Pseudomonadota</taxon>
        <taxon>Betaproteobacteria</taxon>
        <taxon>Burkholderiales</taxon>
        <taxon>Burkholderiaceae</taxon>
        <taxon>Paraburkholderia</taxon>
    </lineage>
</organism>
<evidence type="ECO:0000256" key="1">
    <source>
        <dbReference type="ARBA" id="ARBA00022491"/>
    </source>
</evidence>
<evidence type="ECO:0000313" key="7">
    <source>
        <dbReference type="EMBL" id="PVX81158.1"/>
    </source>
</evidence>
<evidence type="ECO:0000256" key="3">
    <source>
        <dbReference type="ARBA" id="ARBA00023125"/>
    </source>
</evidence>
<evidence type="ECO:0000259" key="6">
    <source>
        <dbReference type="PROSITE" id="PS50977"/>
    </source>
</evidence>
<keyword evidence="2" id="KW-0805">Transcription regulation</keyword>
<dbReference type="PROSITE" id="PS01081">
    <property type="entry name" value="HTH_TETR_1"/>
    <property type="match status" value="1"/>
</dbReference>
<dbReference type="PANTHER" id="PTHR30055:SF240">
    <property type="entry name" value="HTH-TYPE TRANSCRIPTIONAL REGULATOR ACRR"/>
    <property type="match status" value="1"/>
</dbReference>
<reference evidence="7 8" key="1">
    <citation type="submission" date="2018-05" db="EMBL/GenBank/DDBJ databases">
        <title>Genomic Encyclopedia of Type Strains, Phase IV (KMG-V): Genome sequencing to study the core and pangenomes of soil and plant-associated prokaryotes.</title>
        <authorList>
            <person name="Whitman W."/>
        </authorList>
    </citation>
    <scope>NUCLEOTIDE SEQUENCE [LARGE SCALE GENOMIC DNA]</scope>
    <source>
        <strain evidence="7 8">SCZa-39</strain>
    </source>
</reference>
<evidence type="ECO:0000256" key="2">
    <source>
        <dbReference type="ARBA" id="ARBA00023015"/>
    </source>
</evidence>
<dbReference type="InterPro" id="IPR001647">
    <property type="entry name" value="HTH_TetR"/>
</dbReference>
<dbReference type="Pfam" id="PF00440">
    <property type="entry name" value="TetR_N"/>
    <property type="match status" value="1"/>
</dbReference>
<protein>
    <submittedName>
        <fullName evidence="7">TetR family transcriptional regulator</fullName>
    </submittedName>
</protein>
<feature type="DNA-binding region" description="H-T-H motif" evidence="5">
    <location>
        <begin position="32"/>
        <end position="51"/>
    </location>
</feature>
<dbReference type="InterPro" id="IPR009057">
    <property type="entry name" value="Homeodomain-like_sf"/>
</dbReference>
<keyword evidence="3 5" id="KW-0238">DNA-binding</keyword>
<dbReference type="SUPFAM" id="SSF48498">
    <property type="entry name" value="Tetracyclin repressor-like, C-terminal domain"/>
    <property type="match status" value="1"/>
</dbReference>
<dbReference type="Pfam" id="PF08361">
    <property type="entry name" value="TetR_C_2"/>
    <property type="match status" value="1"/>
</dbReference>
<keyword evidence="1" id="KW-0678">Repressor</keyword>
<keyword evidence="8" id="KW-1185">Reference proteome</keyword>
<name>A0ABX5KIQ3_9BURK</name>
<dbReference type="PANTHER" id="PTHR30055">
    <property type="entry name" value="HTH-TYPE TRANSCRIPTIONAL REGULATOR RUTR"/>
    <property type="match status" value="1"/>
</dbReference>
<dbReference type="Proteomes" id="UP000245712">
    <property type="component" value="Unassembled WGS sequence"/>
</dbReference>
<dbReference type="InterPro" id="IPR050109">
    <property type="entry name" value="HTH-type_TetR-like_transc_reg"/>
</dbReference>
<feature type="domain" description="HTH tetR-type" evidence="6">
    <location>
        <begin position="9"/>
        <end position="69"/>
    </location>
</feature>
<dbReference type="InterPro" id="IPR036271">
    <property type="entry name" value="Tet_transcr_reg_TetR-rel_C_sf"/>
</dbReference>
<dbReference type="InterPro" id="IPR023772">
    <property type="entry name" value="DNA-bd_HTH_TetR-type_CS"/>
</dbReference>
<dbReference type="RefSeq" id="WP_116612230.1">
    <property type="nucleotide sequence ID" value="NZ_CAJZAT010000175.1"/>
</dbReference>
<evidence type="ECO:0000313" key="8">
    <source>
        <dbReference type="Proteomes" id="UP000245712"/>
    </source>
</evidence>
<dbReference type="EMBL" id="QEOB01000011">
    <property type="protein sequence ID" value="PVX81158.1"/>
    <property type="molecule type" value="Genomic_DNA"/>
</dbReference>
<proteinExistence type="predicted"/>
<dbReference type="InterPro" id="IPR013572">
    <property type="entry name" value="Tscrpt_reg_MAATS_C"/>
</dbReference>
<comment type="caution">
    <text evidence="7">The sequence shown here is derived from an EMBL/GenBank/DDBJ whole genome shotgun (WGS) entry which is preliminary data.</text>
</comment>